<feature type="active site" evidence="8">
    <location>
        <position position="380"/>
    </location>
</feature>
<dbReference type="PANTHER" id="PTHR11963:SF23">
    <property type="entry name" value="CYTOSOL AMINOPEPTIDASE"/>
    <property type="match status" value="1"/>
</dbReference>
<dbReference type="NCBIfam" id="NF002073">
    <property type="entry name" value="PRK00913.1-2"/>
    <property type="match status" value="1"/>
</dbReference>
<comment type="function">
    <text evidence="7 8">Presumably involved in the processing and regular turnover of intracellular proteins. Catalyzes the removal of unsubstituted N-terminal amino acids from various peptides.</text>
</comment>
<dbReference type="GO" id="GO:0006508">
    <property type="term" value="P:proteolysis"/>
    <property type="evidence" value="ECO:0007669"/>
    <property type="project" value="UniProtKB-KW"/>
</dbReference>
<dbReference type="InterPro" id="IPR043472">
    <property type="entry name" value="Macro_dom-like"/>
</dbReference>
<accession>U1X4Z9</accession>
<evidence type="ECO:0000313" key="10">
    <source>
        <dbReference type="EMBL" id="ERI09613.1"/>
    </source>
</evidence>
<evidence type="ECO:0000256" key="8">
    <source>
        <dbReference type="HAMAP-Rule" id="MF_00181"/>
    </source>
</evidence>
<keyword evidence="8" id="KW-0479">Metal-binding</keyword>
<dbReference type="Pfam" id="PF02789">
    <property type="entry name" value="Peptidase_M17_N"/>
    <property type="match status" value="1"/>
</dbReference>
<evidence type="ECO:0000256" key="2">
    <source>
        <dbReference type="ARBA" id="ARBA00000967"/>
    </source>
</evidence>
<keyword evidence="8" id="KW-0464">Manganese</keyword>
<dbReference type="GO" id="GO:0005737">
    <property type="term" value="C:cytoplasm"/>
    <property type="evidence" value="ECO:0007669"/>
    <property type="project" value="UniProtKB-SubCell"/>
</dbReference>
<dbReference type="PRINTS" id="PR00481">
    <property type="entry name" value="LAMNOPPTDASE"/>
</dbReference>
<evidence type="ECO:0000256" key="7">
    <source>
        <dbReference type="ARBA" id="ARBA00049972"/>
    </source>
</evidence>
<dbReference type="SUPFAM" id="SSF53187">
    <property type="entry name" value="Zn-dependent exopeptidases"/>
    <property type="match status" value="1"/>
</dbReference>
<feature type="binding site" evidence="8">
    <location>
        <position position="299"/>
    </location>
    <ligand>
        <name>Mn(2+)</name>
        <dbReference type="ChEBI" id="CHEBI:29035"/>
        <label>1</label>
    </ligand>
</feature>
<dbReference type="NCBIfam" id="NF002083">
    <property type="entry name" value="PRK00913.3-5"/>
    <property type="match status" value="1"/>
</dbReference>
<feature type="binding site" evidence="8">
    <location>
        <position position="317"/>
    </location>
    <ligand>
        <name>Mn(2+)</name>
        <dbReference type="ChEBI" id="CHEBI:29035"/>
        <label>2</label>
    </ligand>
</feature>
<dbReference type="STRING" id="649747.HMPREF0083_02321"/>
<dbReference type="CDD" id="cd00433">
    <property type="entry name" value="Peptidase_M17"/>
    <property type="match status" value="1"/>
</dbReference>
<dbReference type="GO" id="GO:0070006">
    <property type="term" value="F:metalloaminopeptidase activity"/>
    <property type="evidence" value="ECO:0007669"/>
    <property type="project" value="InterPro"/>
</dbReference>
<dbReference type="SUPFAM" id="SSF52949">
    <property type="entry name" value="Macro domain-like"/>
    <property type="match status" value="1"/>
</dbReference>
<gene>
    <name evidence="8" type="primary">pepA</name>
    <name evidence="10" type="ORF">HMPREF0083_02321</name>
</gene>
<dbReference type="eggNOG" id="COG0260">
    <property type="taxonomic scope" value="Bacteria"/>
</dbReference>
<evidence type="ECO:0000313" key="11">
    <source>
        <dbReference type="Proteomes" id="UP000016511"/>
    </source>
</evidence>
<dbReference type="InterPro" id="IPR011356">
    <property type="entry name" value="Leucine_aapep/pepB"/>
</dbReference>
<dbReference type="PROSITE" id="PS00631">
    <property type="entry name" value="CYTOSOL_AP"/>
    <property type="match status" value="1"/>
</dbReference>
<keyword evidence="8" id="KW-0963">Cytoplasm</keyword>
<evidence type="ECO:0000256" key="4">
    <source>
        <dbReference type="ARBA" id="ARBA00022438"/>
    </source>
</evidence>
<dbReference type="InterPro" id="IPR000819">
    <property type="entry name" value="Peptidase_M17_C"/>
</dbReference>
<sequence length="531" mass="56473">MQEKTLDSISCTFSFLTFADKIFVGGADAMKIEVKSEKLQDCTAQCVLVGVFEGEQDLPASLKDVDEKMNGALTGLFTNGEISGKKKNTQFVHTFGKTMVRRIMMVGLGKQEELSFEDMRDISARATKEALRAEATQLAFALDREADALGAFDAAHAFVEGAMLANYRFPGYHKETEEKPELEELTILCAGDTANEVTEGIRVAEALARGTNLARDLVNMPSNYLTPTVLSEKAKEIAERYNMKVEILDKADMEVYGMGGLLGVSQGSIEPPKLIAIKYQGTDKWENVIGFVGKGITFDSGGISLKPGAGMDEMKGDMGGAAAVLGALEAIGTLKPAVNIAAVIPTTENMPSGSALKPGDVITTMSGKTVEILNTDAEGRLILADGMSYARKIGASYLIDLATLTGAAMVALGTCTTAALTNNEALMEEVMEAAVEAGELVWRLPGYKPYMDQIKSQIADLKNTGGRNAGAITAGLFVGEFAEGTPWVHLDIAGTAWADKAGDLSPTGGTGAMVRTLAKLVLRRAEKTETD</sequence>
<dbReference type="NCBIfam" id="NF002074">
    <property type="entry name" value="PRK00913.1-4"/>
    <property type="match status" value="1"/>
</dbReference>
<comment type="cofactor">
    <cofactor evidence="8">
        <name>Mn(2+)</name>
        <dbReference type="ChEBI" id="CHEBI:29035"/>
    </cofactor>
    <text evidence="8">Binds 2 manganese ions per subunit.</text>
</comment>
<organism evidence="10 11">
    <name type="scientific">Aneurinibacillus aneurinilyticus ATCC 12856</name>
    <dbReference type="NCBI Taxonomy" id="649747"/>
    <lineage>
        <taxon>Bacteria</taxon>
        <taxon>Bacillati</taxon>
        <taxon>Bacillota</taxon>
        <taxon>Bacilli</taxon>
        <taxon>Bacillales</taxon>
        <taxon>Paenibacillaceae</taxon>
        <taxon>Aneurinibacillus group</taxon>
        <taxon>Aneurinibacillus</taxon>
    </lineage>
</organism>
<dbReference type="Proteomes" id="UP000016511">
    <property type="component" value="Unassembled WGS sequence"/>
</dbReference>
<dbReference type="InterPro" id="IPR008283">
    <property type="entry name" value="Peptidase_M17_N"/>
</dbReference>
<evidence type="ECO:0000256" key="1">
    <source>
        <dbReference type="ARBA" id="ARBA00000135"/>
    </source>
</evidence>
<keyword evidence="5 8" id="KW-0645">Protease</keyword>
<dbReference type="GO" id="GO:0030145">
    <property type="term" value="F:manganese ion binding"/>
    <property type="evidence" value="ECO:0007669"/>
    <property type="project" value="UniProtKB-UniRule"/>
</dbReference>
<comment type="subcellular location">
    <subcellularLocation>
        <location evidence="8">Cytoplasm</location>
    </subcellularLocation>
</comment>
<protein>
    <recommendedName>
        <fullName evidence="8">Probable cytosol aminopeptidase</fullName>
        <ecNumber evidence="8">3.4.11.1</ecNumber>
    </recommendedName>
    <alternativeName>
        <fullName evidence="8">Leucine aminopeptidase</fullName>
        <shortName evidence="8">LAP</shortName>
        <ecNumber evidence="8">3.4.11.10</ecNumber>
    </alternativeName>
    <alternativeName>
        <fullName evidence="8">Leucyl aminopeptidase</fullName>
    </alternativeName>
</protein>
<dbReference type="EMBL" id="AWSJ01000146">
    <property type="protein sequence ID" value="ERI09613.1"/>
    <property type="molecule type" value="Genomic_DNA"/>
</dbReference>
<feature type="binding site" evidence="8">
    <location>
        <position position="299"/>
    </location>
    <ligand>
        <name>Mn(2+)</name>
        <dbReference type="ChEBI" id="CHEBI:29035"/>
        <label>2</label>
    </ligand>
</feature>
<dbReference type="EC" id="3.4.11.10" evidence="8"/>
<feature type="binding site" evidence="8">
    <location>
        <position position="376"/>
    </location>
    <ligand>
        <name>Mn(2+)</name>
        <dbReference type="ChEBI" id="CHEBI:29035"/>
        <label>1</label>
    </ligand>
</feature>
<evidence type="ECO:0000256" key="5">
    <source>
        <dbReference type="ARBA" id="ARBA00022670"/>
    </source>
</evidence>
<keyword evidence="6 8" id="KW-0378">Hydrolase</keyword>
<dbReference type="AlphaFoldDB" id="U1X4Z9"/>
<dbReference type="PATRIC" id="fig|649747.3.peg.2108"/>
<feature type="binding site" evidence="8">
    <location>
        <position position="378"/>
    </location>
    <ligand>
        <name>Mn(2+)</name>
        <dbReference type="ChEBI" id="CHEBI:29035"/>
        <label>1</label>
    </ligand>
</feature>
<reference evidence="10 11" key="1">
    <citation type="submission" date="2013-08" db="EMBL/GenBank/DDBJ databases">
        <authorList>
            <person name="Weinstock G."/>
            <person name="Sodergren E."/>
            <person name="Wylie T."/>
            <person name="Fulton L."/>
            <person name="Fulton R."/>
            <person name="Fronick C."/>
            <person name="O'Laughlin M."/>
            <person name="Godfrey J."/>
            <person name="Miner T."/>
            <person name="Herter B."/>
            <person name="Appelbaum E."/>
            <person name="Cordes M."/>
            <person name="Lek S."/>
            <person name="Wollam A."/>
            <person name="Pepin K.H."/>
            <person name="Palsikar V.B."/>
            <person name="Mitreva M."/>
            <person name="Wilson R.K."/>
        </authorList>
    </citation>
    <scope>NUCLEOTIDE SEQUENCE [LARGE SCALE GENOMIC DNA]</scope>
    <source>
        <strain evidence="10 11">ATCC 12856</strain>
    </source>
</reference>
<comment type="caution">
    <text evidence="10">The sequence shown here is derived from an EMBL/GenBank/DDBJ whole genome shotgun (WGS) entry which is preliminary data.</text>
</comment>
<dbReference type="HOGENOM" id="CLU_013734_2_2_9"/>
<keyword evidence="4 8" id="KW-0031">Aminopeptidase</keyword>
<evidence type="ECO:0000259" key="9">
    <source>
        <dbReference type="PROSITE" id="PS00631"/>
    </source>
</evidence>
<dbReference type="PANTHER" id="PTHR11963">
    <property type="entry name" value="LEUCINE AMINOPEPTIDASE-RELATED"/>
    <property type="match status" value="1"/>
</dbReference>
<proteinExistence type="inferred from homology"/>
<dbReference type="Gene3D" id="3.40.220.10">
    <property type="entry name" value="Leucine Aminopeptidase, subunit E, domain 1"/>
    <property type="match status" value="1"/>
</dbReference>
<dbReference type="EC" id="3.4.11.1" evidence="8"/>
<comment type="catalytic activity">
    <reaction evidence="2 8">
        <text>Release of an N-terminal amino acid, preferentially leucine, but not glutamic or aspartic acids.</text>
        <dbReference type="EC" id="3.4.11.10"/>
    </reaction>
</comment>
<evidence type="ECO:0000256" key="6">
    <source>
        <dbReference type="ARBA" id="ARBA00022801"/>
    </source>
</evidence>
<name>U1X4Z9_ANEAE</name>
<comment type="similarity">
    <text evidence="3 8">Belongs to the peptidase M17 family.</text>
</comment>
<dbReference type="HAMAP" id="MF_00181">
    <property type="entry name" value="Cytosol_peptidase_M17"/>
    <property type="match status" value="1"/>
</dbReference>
<dbReference type="Pfam" id="PF00883">
    <property type="entry name" value="Peptidase_M17"/>
    <property type="match status" value="1"/>
</dbReference>
<dbReference type="InterPro" id="IPR023042">
    <property type="entry name" value="Peptidase_M17_leu_NH2_pept"/>
</dbReference>
<feature type="domain" description="Cytosol aminopeptidase" evidence="9">
    <location>
        <begin position="374"/>
        <end position="381"/>
    </location>
</feature>
<evidence type="ECO:0000256" key="3">
    <source>
        <dbReference type="ARBA" id="ARBA00009528"/>
    </source>
</evidence>
<keyword evidence="11" id="KW-1185">Reference proteome</keyword>
<feature type="binding site" evidence="8">
    <location>
        <position position="378"/>
    </location>
    <ligand>
        <name>Mn(2+)</name>
        <dbReference type="ChEBI" id="CHEBI:29035"/>
        <label>2</label>
    </ligand>
</feature>
<feature type="binding site" evidence="8">
    <location>
        <position position="294"/>
    </location>
    <ligand>
        <name>Mn(2+)</name>
        <dbReference type="ChEBI" id="CHEBI:29035"/>
        <label>2</label>
    </ligand>
</feature>
<dbReference type="Gene3D" id="3.40.630.10">
    <property type="entry name" value="Zn peptidases"/>
    <property type="match status" value="1"/>
</dbReference>
<comment type="catalytic activity">
    <reaction evidence="1 8">
        <text>Release of an N-terminal amino acid, Xaa-|-Yaa-, in which Xaa is preferably Leu, but may be other amino acids including Pro although not Arg or Lys, and Yaa may be Pro. Amino acid amides and methyl esters are also readily hydrolyzed, but rates on arylamides are exceedingly low.</text>
        <dbReference type="EC" id="3.4.11.1"/>
    </reaction>
</comment>
<feature type="active site" evidence="8">
    <location>
        <position position="306"/>
    </location>
</feature>